<evidence type="ECO:0000313" key="4">
    <source>
        <dbReference type="Proteomes" id="UP000027138"/>
    </source>
</evidence>
<keyword evidence="2" id="KW-1133">Transmembrane helix</keyword>
<dbReference type="STRING" id="180498.A0A067LJV9"/>
<dbReference type="EMBL" id="KK914250">
    <property type="protein sequence ID" value="KDP44584.1"/>
    <property type="molecule type" value="Genomic_DNA"/>
</dbReference>
<keyword evidence="2" id="KW-0472">Membrane</keyword>
<keyword evidence="2" id="KW-0812">Transmembrane</keyword>
<gene>
    <name evidence="3" type="ORF">JCGZ_22166</name>
</gene>
<sequence length="278" mass="31831">MDFFNFDNVKAEKAGAMLWYNHLRCLTKLFRLLEFCLALVFVSWLSNRLPFAFKISGEFFRKIAGVIASPIFVFMLCNSIIAALIFKSRRFSGENPAADNAETELYEELLKKNENRCSEPLSENPSPSPYLPFHATEQIEFQDKEVIISEVNAFSQTGEGDNDTVEFHLSSFSGSDLESDSDTPRVYRRSKSEKLDRKLSEKDSMNKLQRSETEKYINAVKSSTTDAGEGLTLENELSDEEFQRAVDEFIAKHLRFRRQESLSTVLQNQNSVPEVEKI</sequence>
<evidence type="ECO:0000256" key="1">
    <source>
        <dbReference type="SAM" id="MobiDB-lite"/>
    </source>
</evidence>
<dbReference type="PANTHER" id="PTHR33640">
    <property type="entry name" value="TRANSMEMBRANE PROTEIN"/>
    <property type="match status" value="1"/>
</dbReference>
<reference evidence="3 4" key="1">
    <citation type="journal article" date="2014" name="PLoS ONE">
        <title>Global Analysis of Gene Expression Profiles in Physic Nut (Jatropha curcas L.) Seedlings Exposed to Salt Stress.</title>
        <authorList>
            <person name="Zhang L."/>
            <person name="Zhang C."/>
            <person name="Wu P."/>
            <person name="Chen Y."/>
            <person name="Li M."/>
            <person name="Jiang H."/>
            <person name="Wu G."/>
        </authorList>
    </citation>
    <scope>NUCLEOTIDE SEQUENCE [LARGE SCALE GENOMIC DNA]</scope>
    <source>
        <strain evidence="4">cv. GZQX0401</strain>
        <tissue evidence="3">Young leaves</tissue>
    </source>
</reference>
<dbReference type="PANTHER" id="PTHR33640:SF3">
    <property type="entry name" value="DUF4408 DOMAIN-CONTAINING PROTEIN"/>
    <property type="match status" value="1"/>
</dbReference>
<evidence type="ECO:0000313" key="3">
    <source>
        <dbReference type="EMBL" id="KDP44584.1"/>
    </source>
</evidence>
<keyword evidence="4" id="KW-1185">Reference proteome</keyword>
<feature type="region of interest" description="Disordered" evidence="1">
    <location>
        <begin position="172"/>
        <end position="210"/>
    </location>
</feature>
<dbReference type="Proteomes" id="UP000027138">
    <property type="component" value="Unassembled WGS sequence"/>
</dbReference>
<dbReference type="AlphaFoldDB" id="A0A067LJV9"/>
<name>A0A067LJV9_JATCU</name>
<accession>A0A067LJV9</accession>
<feature type="transmembrane region" description="Helical" evidence="2">
    <location>
        <begin position="66"/>
        <end position="86"/>
    </location>
</feature>
<evidence type="ECO:0008006" key="5">
    <source>
        <dbReference type="Google" id="ProtNLM"/>
    </source>
</evidence>
<feature type="transmembrane region" description="Helical" evidence="2">
    <location>
        <begin position="29"/>
        <end position="46"/>
    </location>
</feature>
<proteinExistence type="predicted"/>
<organism evidence="3 4">
    <name type="scientific">Jatropha curcas</name>
    <name type="common">Barbados nut</name>
    <dbReference type="NCBI Taxonomy" id="180498"/>
    <lineage>
        <taxon>Eukaryota</taxon>
        <taxon>Viridiplantae</taxon>
        <taxon>Streptophyta</taxon>
        <taxon>Embryophyta</taxon>
        <taxon>Tracheophyta</taxon>
        <taxon>Spermatophyta</taxon>
        <taxon>Magnoliopsida</taxon>
        <taxon>eudicotyledons</taxon>
        <taxon>Gunneridae</taxon>
        <taxon>Pentapetalae</taxon>
        <taxon>rosids</taxon>
        <taxon>fabids</taxon>
        <taxon>Malpighiales</taxon>
        <taxon>Euphorbiaceae</taxon>
        <taxon>Crotonoideae</taxon>
        <taxon>Jatropheae</taxon>
        <taxon>Jatropha</taxon>
    </lineage>
</organism>
<protein>
    <recommendedName>
        <fullName evidence="5">DUF4408 domain-containing protein</fullName>
    </recommendedName>
</protein>
<feature type="compositionally biased region" description="Basic and acidic residues" evidence="1">
    <location>
        <begin position="182"/>
        <end position="210"/>
    </location>
</feature>
<dbReference type="OrthoDB" id="1916829at2759"/>
<evidence type="ECO:0000256" key="2">
    <source>
        <dbReference type="SAM" id="Phobius"/>
    </source>
</evidence>